<dbReference type="Proteomes" id="UP000187209">
    <property type="component" value="Unassembled WGS sequence"/>
</dbReference>
<proteinExistence type="predicted"/>
<feature type="region of interest" description="Disordered" evidence="1">
    <location>
        <begin position="136"/>
        <end position="192"/>
    </location>
</feature>
<organism evidence="2 3">
    <name type="scientific">Stentor coeruleus</name>
    <dbReference type="NCBI Taxonomy" id="5963"/>
    <lineage>
        <taxon>Eukaryota</taxon>
        <taxon>Sar</taxon>
        <taxon>Alveolata</taxon>
        <taxon>Ciliophora</taxon>
        <taxon>Postciliodesmatophora</taxon>
        <taxon>Heterotrichea</taxon>
        <taxon>Heterotrichida</taxon>
        <taxon>Stentoridae</taxon>
        <taxon>Stentor</taxon>
    </lineage>
</organism>
<reference evidence="2 3" key="1">
    <citation type="submission" date="2016-11" db="EMBL/GenBank/DDBJ databases">
        <title>The macronuclear genome of Stentor coeruleus: a giant cell with tiny introns.</title>
        <authorList>
            <person name="Slabodnick M."/>
            <person name="Ruby J.G."/>
            <person name="Reiff S.B."/>
            <person name="Swart E.C."/>
            <person name="Gosai S."/>
            <person name="Prabakaran S."/>
            <person name="Witkowska E."/>
            <person name="Larue G.E."/>
            <person name="Fisher S."/>
            <person name="Freeman R.M."/>
            <person name="Gunawardena J."/>
            <person name="Chu W."/>
            <person name="Stover N.A."/>
            <person name="Gregory B.D."/>
            <person name="Nowacki M."/>
            <person name="Derisi J."/>
            <person name="Roy S.W."/>
            <person name="Marshall W.F."/>
            <person name="Sood P."/>
        </authorList>
    </citation>
    <scope>NUCLEOTIDE SEQUENCE [LARGE SCALE GENOMIC DNA]</scope>
    <source>
        <strain evidence="2">WM001</strain>
    </source>
</reference>
<dbReference type="EMBL" id="MPUH01000454">
    <property type="protein sequence ID" value="OMJ79770.1"/>
    <property type="molecule type" value="Genomic_DNA"/>
</dbReference>
<evidence type="ECO:0000256" key="1">
    <source>
        <dbReference type="SAM" id="MobiDB-lite"/>
    </source>
</evidence>
<protein>
    <submittedName>
        <fullName evidence="2">Uncharacterized protein</fullName>
    </submittedName>
</protein>
<sequence>MDICLSVKRQRDENPAEYIILSKRHKNFESIFSGLSLDPPVVLQRVTQRKALEDFCPDELLEKTREASSKLQMTRSHDSRMKIIMKYRNQVLEKENTIYCNGEPMVSFSISNTNSENFIIDEYRLCEDESFYPDNGLNFVYDDSESEKESEDSEDSNREDHPYNDYPDEDSSENSSYRSKTSEDYEDYEVED</sequence>
<keyword evidence="3" id="KW-1185">Reference proteome</keyword>
<accession>A0A1R2BSN8</accession>
<name>A0A1R2BSN8_9CILI</name>
<feature type="compositionally biased region" description="Acidic residues" evidence="1">
    <location>
        <begin position="142"/>
        <end position="154"/>
    </location>
</feature>
<gene>
    <name evidence="2" type="ORF">SteCoe_20116</name>
</gene>
<evidence type="ECO:0000313" key="2">
    <source>
        <dbReference type="EMBL" id="OMJ79770.1"/>
    </source>
</evidence>
<evidence type="ECO:0000313" key="3">
    <source>
        <dbReference type="Proteomes" id="UP000187209"/>
    </source>
</evidence>
<dbReference type="AlphaFoldDB" id="A0A1R2BSN8"/>
<comment type="caution">
    <text evidence="2">The sequence shown here is derived from an EMBL/GenBank/DDBJ whole genome shotgun (WGS) entry which is preliminary data.</text>
</comment>